<evidence type="ECO:0000313" key="2">
    <source>
        <dbReference type="EMBL" id="MDT0645170.1"/>
    </source>
</evidence>
<comment type="caution">
    <text evidence="2">The sequence shown here is derived from an EMBL/GenBank/DDBJ whole genome shotgun (WGS) entry which is preliminary data.</text>
</comment>
<dbReference type="GO" id="GO:0003677">
    <property type="term" value="F:DNA binding"/>
    <property type="evidence" value="ECO:0007669"/>
    <property type="project" value="UniProtKB-KW"/>
</dbReference>
<sequence>MPDFTTFSVLFFTRKLNRNTKDLSINARITVNGKCSEMSLKRKISVNEWDISKGRFKGTTPRIKKLLRQ</sequence>
<evidence type="ECO:0000313" key="3">
    <source>
        <dbReference type="Proteomes" id="UP001245285"/>
    </source>
</evidence>
<feature type="domain" description="Arm DNA-binding" evidence="1">
    <location>
        <begin position="13"/>
        <end position="66"/>
    </location>
</feature>
<dbReference type="Pfam" id="PF17293">
    <property type="entry name" value="Arm-DNA-bind_5"/>
    <property type="match status" value="1"/>
</dbReference>
<reference evidence="2 3" key="1">
    <citation type="submission" date="2023-09" db="EMBL/GenBank/DDBJ databases">
        <authorList>
            <person name="Rey-Velasco X."/>
        </authorList>
    </citation>
    <scope>NUCLEOTIDE SEQUENCE [LARGE SCALE GENOMIC DNA]</scope>
    <source>
        <strain evidence="2 3">F260</strain>
    </source>
</reference>
<dbReference type="Proteomes" id="UP001245285">
    <property type="component" value="Unassembled WGS sequence"/>
</dbReference>
<evidence type="ECO:0000259" key="1">
    <source>
        <dbReference type="Pfam" id="PF17293"/>
    </source>
</evidence>
<organism evidence="2 3">
    <name type="scientific">Autumnicola lenta</name>
    <dbReference type="NCBI Taxonomy" id="3075593"/>
    <lineage>
        <taxon>Bacteria</taxon>
        <taxon>Pseudomonadati</taxon>
        <taxon>Bacteroidota</taxon>
        <taxon>Flavobacteriia</taxon>
        <taxon>Flavobacteriales</taxon>
        <taxon>Flavobacteriaceae</taxon>
        <taxon>Autumnicola</taxon>
    </lineage>
</organism>
<proteinExistence type="predicted"/>
<keyword evidence="3" id="KW-1185">Reference proteome</keyword>
<dbReference type="InterPro" id="IPR035386">
    <property type="entry name" value="Arm-DNA-bind_5"/>
</dbReference>
<dbReference type="EMBL" id="JAVRHO010000001">
    <property type="protein sequence ID" value="MDT0645170.1"/>
    <property type="molecule type" value="Genomic_DNA"/>
</dbReference>
<name>A0ABU3CFP3_9FLAO</name>
<protein>
    <submittedName>
        <fullName evidence="2">Arm DNA-binding domain-containing protein</fullName>
    </submittedName>
</protein>
<dbReference type="RefSeq" id="WP_311493320.1">
    <property type="nucleotide sequence ID" value="NZ_JAVRHO010000001.1"/>
</dbReference>
<keyword evidence="2" id="KW-0238">DNA-binding</keyword>
<accession>A0ABU3CFP3</accession>
<gene>
    <name evidence="2" type="ORF">RM545_00580</name>
</gene>